<dbReference type="Proteomes" id="UP001183176">
    <property type="component" value="Unassembled WGS sequence"/>
</dbReference>
<evidence type="ECO:0008006" key="3">
    <source>
        <dbReference type="Google" id="ProtNLM"/>
    </source>
</evidence>
<proteinExistence type="predicted"/>
<dbReference type="SUPFAM" id="SSF51182">
    <property type="entry name" value="RmlC-like cupins"/>
    <property type="match status" value="1"/>
</dbReference>
<dbReference type="InterPro" id="IPR014710">
    <property type="entry name" value="RmlC-like_jellyroll"/>
</dbReference>
<dbReference type="EMBL" id="JAVREH010000012">
    <property type="protein sequence ID" value="MDT0261989.1"/>
    <property type="molecule type" value="Genomic_DNA"/>
</dbReference>
<gene>
    <name evidence="1" type="ORF">RM423_11330</name>
</gene>
<organism evidence="1 2">
    <name type="scientific">Jatrophihabitans lederbergiae</name>
    <dbReference type="NCBI Taxonomy" id="3075547"/>
    <lineage>
        <taxon>Bacteria</taxon>
        <taxon>Bacillati</taxon>
        <taxon>Actinomycetota</taxon>
        <taxon>Actinomycetes</taxon>
        <taxon>Jatrophihabitantales</taxon>
        <taxon>Jatrophihabitantaceae</taxon>
        <taxon>Jatrophihabitans</taxon>
    </lineage>
</organism>
<keyword evidence="2" id="KW-1185">Reference proteome</keyword>
<reference evidence="2" key="1">
    <citation type="submission" date="2023-07" db="EMBL/GenBank/DDBJ databases">
        <title>30 novel species of actinomycetes from the DSMZ collection.</title>
        <authorList>
            <person name="Nouioui I."/>
        </authorList>
    </citation>
    <scope>NUCLEOTIDE SEQUENCE [LARGE SCALE GENOMIC DNA]</scope>
    <source>
        <strain evidence="2">DSM 44399</strain>
    </source>
</reference>
<evidence type="ECO:0000313" key="2">
    <source>
        <dbReference type="Proteomes" id="UP001183176"/>
    </source>
</evidence>
<evidence type="ECO:0000313" key="1">
    <source>
        <dbReference type="EMBL" id="MDT0261989.1"/>
    </source>
</evidence>
<name>A0ABU2JAH5_9ACTN</name>
<protein>
    <recommendedName>
        <fullName evidence="3">Cupin domain-containing protein</fullName>
    </recommendedName>
</protein>
<accession>A0ABU2JAH5</accession>
<dbReference type="RefSeq" id="WP_311423143.1">
    <property type="nucleotide sequence ID" value="NZ_JAVREH010000012.1"/>
</dbReference>
<comment type="caution">
    <text evidence="1">The sequence shown here is derived from an EMBL/GenBank/DDBJ whole genome shotgun (WGS) entry which is preliminary data.</text>
</comment>
<sequence>MGSPTITAEPELPLAERLTQFVPRQGSFEYQNDQAGKTHNWHKHSLNETLFVLAGGMEVFWLQDGSVQRRDCPAGTKIALPAETVHGSTAGPDGCTYIIAPENGVTAMTTFLQSEEHPKE</sequence>
<dbReference type="Gene3D" id="2.60.120.10">
    <property type="entry name" value="Jelly Rolls"/>
    <property type="match status" value="1"/>
</dbReference>
<dbReference type="InterPro" id="IPR011051">
    <property type="entry name" value="RmlC_Cupin_sf"/>
</dbReference>